<name>A0A316TGL0_9ACTN</name>
<dbReference type="RefSeq" id="WP_109696377.1">
    <property type="nucleotide sequence ID" value="NZ_QGDD01000009.1"/>
</dbReference>
<evidence type="ECO:0008006" key="3">
    <source>
        <dbReference type="Google" id="ProtNLM"/>
    </source>
</evidence>
<keyword evidence="2" id="KW-1185">Reference proteome</keyword>
<comment type="caution">
    <text evidence="1">The sequence shown here is derived from an EMBL/GenBank/DDBJ whole genome shotgun (WGS) entry which is preliminary data.</text>
</comment>
<accession>A0A316TGL0</accession>
<dbReference type="EMBL" id="QGDD01000009">
    <property type="protein sequence ID" value="PWN01474.1"/>
    <property type="molecule type" value="Genomic_DNA"/>
</dbReference>
<reference evidence="1 2" key="1">
    <citation type="submission" date="2018-05" db="EMBL/GenBank/DDBJ databases">
        <title>Nocardioides silvaticus genome.</title>
        <authorList>
            <person name="Li C."/>
            <person name="Wang G."/>
        </authorList>
    </citation>
    <scope>NUCLEOTIDE SEQUENCE [LARGE SCALE GENOMIC DNA]</scope>
    <source>
        <strain evidence="1 2">CCTCC AB 2018079</strain>
    </source>
</reference>
<dbReference type="AlphaFoldDB" id="A0A316TGL0"/>
<dbReference type="OrthoDB" id="5144031at2"/>
<organism evidence="1 2">
    <name type="scientific">Nocardioides silvaticus</name>
    <dbReference type="NCBI Taxonomy" id="2201891"/>
    <lineage>
        <taxon>Bacteria</taxon>
        <taxon>Bacillati</taxon>
        <taxon>Actinomycetota</taxon>
        <taxon>Actinomycetes</taxon>
        <taxon>Propionibacteriales</taxon>
        <taxon>Nocardioidaceae</taxon>
        <taxon>Nocardioides</taxon>
    </lineage>
</organism>
<dbReference type="InterPro" id="IPR027417">
    <property type="entry name" value="P-loop_NTPase"/>
</dbReference>
<sequence>MTDQRRPLYLHVGCSKTGTSSLQAGLWMSVEALAAEGIGLPFVGRPAHIGGLLRPLGWRPVAGFAGEHRPKALRQVPATIRDTAGAVLLASNEDLAEVRPEDVAAVAGLLDEAGVDLHVVLTVRDWAQQLPSDYQQFLKHRLAESYPDFLDNVRDRRGEWAEQFWRRQDPVDILDRWGRAADPSRTHLVVVPSYSQDPDGVFTLMGSVVGFDSAAVTRPKGSVNASFGVVESEVFRRLNLALGDRLPDYKRDYTEAVRKPFAHGVLARSASPRLTLPPEHLGWVQDLAGRTVATIRERGYRVHGDLDALVPDESKARPLPSYDEAAVAEASITALANYAAHVGRSRSV</sequence>
<dbReference type="Proteomes" id="UP000245507">
    <property type="component" value="Unassembled WGS sequence"/>
</dbReference>
<dbReference type="SUPFAM" id="SSF52540">
    <property type="entry name" value="P-loop containing nucleoside triphosphate hydrolases"/>
    <property type="match status" value="1"/>
</dbReference>
<evidence type="ECO:0000313" key="1">
    <source>
        <dbReference type="EMBL" id="PWN01474.1"/>
    </source>
</evidence>
<dbReference type="Gene3D" id="3.40.50.300">
    <property type="entry name" value="P-loop containing nucleotide triphosphate hydrolases"/>
    <property type="match status" value="1"/>
</dbReference>
<gene>
    <name evidence="1" type="ORF">DJ010_18160</name>
</gene>
<proteinExistence type="predicted"/>
<protein>
    <recommendedName>
        <fullName evidence="3">Sulfotransferase family protein</fullName>
    </recommendedName>
</protein>
<evidence type="ECO:0000313" key="2">
    <source>
        <dbReference type="Proteomes" id="UP000245507"/>
    </source>
</evidence>